<accession>R4R945</accession>
<dbReference type="Pfam" id="PF12818">
    <property type="entry name" value="Tegument_dsDNA"/>
    <property type="match status" value="1"/>
</dbReference>
<evidence type="ECO:0000313" key="2">
    <source>
        <dbReference type="EMBL" id="AGL80641.1"/>
    </source>
</evidence>
<gene>
    <name evidence="2" type="primary">BNRF1</name>
</gene>
<organism evidence="2">
    <name type="scientific">Epstein-Barr virus (strain GD1)</name>
    <name type="common">HHV-4</name>
    <name type="synonym">Human gammaherpesvirus 4</name>
    <dbReference type="NCBI Taxonomy" id="10376"/>
    <lineage>
        <taxon>Viruses</taxon>
        <taxon>Duplodnaviria</taxon>
        <taxon>Heunggongvirae</taxon>
        <taxon>Peploviricota</taxon>
        <taxon>Herviviricetes</taxon>
        <taxon>Herpesvirales</taxon>
        <taxon>Orthoherpesviridae</taxon>
        <taxon>Gammaherpesvirinae</taxon>
        <taxon>Lymphocryptovirus</taxon>
        <taxon>Lymphocryptovirus humangamma4</taxon>
    </lineage>
</organism>
<reference evidence="2" key="1">
    <citation type="journal article" date="2013" name="Infect. Agents Cancer">
        <title>Complete genomic sequence of Epstein-Barr virus in nasopharyngeal carcinoma cell line C666-1.</title>
        <authorList>
            <person name="Tso K.K."/>
            <person name="Yip K.Y."/>
            <person name="Mak C.K."/>
            <person name="Chung G.T."/>
            <person name="Lee S.D."/>
            <person name="Cheung S.T."/>
            <person name="To K.F."/>
            <person name="Lo K.W."/>
        </authorList>
    </citation>
    <scope>NUCLEOTIDE SEQUENCE</scope>
    <source>
        <strain evidence="2">C666-1</strain>
    </source>
</reference>
<dbReference type="EMBL" id="KC617875">
    <property type="protein sequence ID" value="AGL80641.1"/>
    <property type="molecule type" value="Genomic_DNA"/>
</dbReference>
<evidence type="ECO:0000259" key="1">
    <source>
        <dbReference type="Pfam" id="PF12818"/>
    </source>
</evidence>
<proteinExistence type="predicted"/>
<organismHost>
    <name type="scientific">Homo sapiens</name>
    <name type="common">Human</name>
    <dbReference type="NCBI Taxonomy" id="9606"/>
</organismHost>
<reference evidence="2" key="2">
    <citation type="submission" date="2013-02" db="EMBL/GenBank/DDBJ databases">
        <authorList>
            <person name="Tso K.K.-Y."/>
            <person name="YIp K.Y.-L."/>
            <person name="Cathy M."/>
            <person name="Chung G.T.-Y."/>
            <person name="Lee S.-D."/>
            <person name="Cheung S.-T."/>
            <person name="To K.-F."/>
            <person name="Lo K.-W."/>
        </authorList>
    </citation>
    <scope>NUCLEOTIDE SEQUENCE</scope>
    <source>
        <strain evidence="2">C666-1</strain>
    </source>
</reference>
<protein>
    <submittedName>
        <fullName evidence="2">BNRF1</fullName>
    </submittedName>
</protein>
<dbReference type="InterPro" id="IPR024346">
    <property type="entry name" value="Tegument_herpes_virus_N"/>
</dbReference>
<feature type="domain" description="Tegument protein herpes virus N-terminal" evidence="1">
    <location>
        <begin position="271"/>
        <end position="331"/>
    </location>
</feature>
<name>R4R945_EBVG</name>
<sequence>MEERGRETQMPVARYGGPFIMVRLFGQDGEANIQEQRLYELLSDPRSALGLDPGPLIAENLLLVALRGTNNDPRPQRQERARELALVGILLGNGEQGEHLGTESALEASGNNYVYAYGPDWMARPSTWSAEIQQFLRLLGATYVLRVEMGRQFGFEVHRSRPSFRQFQAINHLVLFDNALRKYDSGQVAAGFQRALLVAGPETADTRPDLRKLNEWVFGGRAAGGRQLADELKIVSALRDTYSGHLVLQPTETLDTWKVLSRDTRTAHSLEHGFIHAAGTIQANCPQLFMRRQHPGLFPFVNAIASSLGWYYQTATGPGADARAAARRQQAF</sequence>